<evidence type="ECO:0000256" key="1">
    <source>
        <dbReference type="ARBA" id="ARBA00004604"/>
    </source>
</evidence>
<feature type="compositionally biased region" description="Basic and acidic residues" evidence="5">
    <location>
        <begin position="173"/>
        <end position="195"/>
    </location>
</feature>
<dbReference type="Proteomes" id="UP001217918">
    <property type="component" value="Unassembled WGS sequence"/>
</dbReference>
<dbReference type="Pfam" id="PF09805">
    <property type="entry name" value="Nop25"/>
    <property type="match status" value="1"/>
</dbReference>
<dbReference type="InterPro" id="IPR019186">
    <property type="entry name" value="Nucleolar_protein_12"/>
</dbReference>
<feature type="region of interest" description="Disordered" evidence="5">
    <location>
        <begin position="160"/>
        <end position="224"/>
    </location>
</feature>
<sequence length="224" mass="26325">MFIAKPRQKKHARPPPPSKKRKAEHTIEVITFDEEARADYLTGFRKRKQARIKHAQEVAEQKARQDKMDMRRQIREDRRKEVEDHVQMVQKLLREAEQAGQDEEVQPETDDEEWTGIPDTVPEELPVDMEEEYIDEDRYTTVTVETVTLDRDGLHKIVGAMVTGGEEEQVDASDQHKKSSSGRESKAQKDRSADRPKKKKKFRYETKVERRISERKQRMKGART</sequence>
<dbReference type="PANTHER" id="PTHR14577:SF0">
    <property type="entry name" value="NUCLEOLAR PROTEIN 12"/>
    <property type="match status" value="1"/>
</dbReference>
<comment type="similarity">
    <text evidence="2">Belongs to the RRP17 family.</text>
</comment>
<reference evidence="6" key="1">
    <citation type="journal article" date="2023" name="Mol. Plant Microbe Interact.">
        <title>Elucidating the Obligate Nature and Biological Capacity of an Invasive Fungal Corn Pathogen.</title>
        <authorList>
            <person name="MacCready J.S."/>
            <person name="Roggenkamp E.M."/>
            <person name="Gdanetz K."/>
            <person name="Chilvers M.I."/>
        </authorList>
    </citation>
    <scope>NUCLEOTIDE SEQUENCE</scope>
    <source>
        <strain evidence="6">PM02</strain>
    </source>
</reference>
<dbReference type="PANTHER" id="PTHR14577">
    <property type="entry name" value="NUCLEOLAR PROTEIN 12"/>
    <property type="match status" value="1"/>
</dbReference>
<feature type="region of interest" description="Disordered" evidence="5">
    <location>
        <begin position="95"/>
        <end position="126"/>
    </location>
</feature>
<feature type="compositionally biased region" description="Basic and acidic residues" evidence="5">
    <location>
        <begin position="203"/>
        <end position="216"/>
    </location>
</feature>
<evidence type="ECO:0000256" key="4">
    <source>
        <dbReference type="ARBA" id="ARBA00023242"/>
    </source>
</evidence>
<feature type="region of interest" description="Disordered" evidence="5">
    <location>
        <begin position="1"/>
        <end position="24"/>
    </location>
</feature>
<dbReference type="GO" id="GO:0005730">
    <property type="term" value="C:nucleolus"/>
    <property type="evidence" value="ECO:0007669"/>
    <property type="project" value="UniProtKB-SubCell"/>
</dbReference>
<gene>
    <name evidence="6" type="ORF">P8C59_006137</name>
</gene>
<evidence type="ECO:0000313" key="6">
    <source>
        <dbReference type="EMBL" id="KAK2071733.1"/>
    </source>
</evidence>
<evidence type="ECO:0000313" key="7">
    <source>
        <dbReference type="Proteomes" id="UP001217918"/>
    </source>
</evidence>
<comment type="caution">
    <text evidence="6">The sequence shown here is derived from an EMBL/GenBank/DDBJ whole genome shotgun (WGS) entry which is preliminary data.</text>
</comment>
<evidence type="ECO:0008006" key="8">
    <source>
        <dbReference type="Google" id="ProtNLM"/>
    </source>
</evidence>
<evidence type="ECO:0000256" key="2">
    <source>
        <dbReference type="ARBA" id="ARBA00007175"/>
    </source>
</evidence>
<keyword evidence="4" id="KW-0539">Nucleus</keyword>
<dbReference type="AlphaFoldDB" id="A0AAD9MF76"/>
<keyword evidence="3" id="KW-0175">Coiled coil</keyword>
<protein>
    <recommendedName>
        <fullName evidence="8">Nucleolar protein 12</fullName>
    </recommendedName>
</protein>
<keyword evidence="7" id="KW-1185">Reference proteome</keyword>
<evidence type="ECO:0000256" key="3">
    <source>
        <dbReference type="ARBA" id="ARBA00023054"/>
    </source>
</evidence>
<accession>A0AAD9MF76</accession>
<feature type="compositionally biased region" description="Basic residues" evidence="5">
    <location>
        <begin position="1"/>
        <end position="23"/>
    </location>
</feature>
<name>A0AAD9MF76_9PEZI</name>
<proteinExistence type="inferred from homology"/>
<comment type="subcellular location">
    <subcellularLocation>
        <location evidence="1">Nucleus</location>
        <location evidence="1">Nucleolus</location>
    </subcellularLocation>
</comment>
<evidence type="ECO:0000256" key="5">
    <source>
        <dbReference type="SAM" id="MobiDB-lite"/>
    </source>
</evidence>
<dbReference type="EMBL" id="JAQQPM010000005">
    <property type="protein sequence ID" value="KAK2071733.1"/>
    <property type="molecule type" value="Genomic_DNA"/>
</dbReference>
<feature type="compositionally biased region" description="Acidic residues" evidence="5">
    <location>
        <begin position="100"/>
        <end position="114"/>
    </location>
</feature>
<organism evidence="6 7">
    <name type="scientific">Phyllachora maydis</name>
    <dbReference type="NCBI Taxonomy" id="1825666"/>
    <lineage>
        <taxon>Eukaryota</taxon>
        <taxon>Fungi</taxon>
        <taxon>Dikarya</taxon>
        <taxon>Ascomycota</taxon>
        <taxon>Pezizomycotina</taxon>
        <taxon>Sordariomycetes</taxon>
        <taxon>Sordariomycetidae</taxon>
        <taxon>Phyllachorales</taxon>
        <taxon>Phyllachoraceae</taxon>
        <taxon>Phyllachora</taxon>
    </lineage>
</organism>
<dbReference type="GO" id="GO:0019843">
    <property type="term" value="F:rRNA binding"/>
    <property type="evidence" value="ECO:0007669"/>
    <property type="project" value="TreeGrafter"/>
</dbReference>